<evidence type="ECO:0000256" key="1">
    <source>
        <dbReference type="ARBA" id="ARBA00022691"/>
    </source>
</evidence>
<dbReference type="Proteomes" id="UP000053237">
    <property type="component" value="Unassembled WGS sequence"/>
</dbReference>
<accession>A0A024GAB4</accession>
<dbReference type="CDD" id="cd09281">
    <property type="entry name" value="UPF0066"/>
    <property type="match status" value="1"/>
</dbReference>
<dbReference type="EMBL" id="CAIX01000052">
    <property type="protein sequence ID" value="CCI43604.1"/>
    <property type="molecule type" value="Genomic_DNA"/>
</dbReference>
<feature type="domain" description="TsaA-like" evidence="3">
    <location>
        <begin position="94"/>
        <end position="239"/>
    </location>
</feature>
<comment type="caution">
    <text evidence="4">The sequence shown here is derived from an EMBL/GenBank/DDBJ whole genome shotgun (WGS) entry which is preliminary data.</text>
</comment>
<comment type="similarity">
    <text evidence="2">Belongs to the tRNA methyltransferase O family.</text>
</comment>
<dbReference type="OrthoDB" id="4882at2759"/>
<dbReference type="InterPro" id="IPR040372">
    <property type="entry name" value="YaeB-like"/>
</dbReference>
<name>A0A024GAB4_9STRA</name>
<dbReference type="InterPro" id="IPR036413">
    <property type="entry name" value="YaeB-like_sf"/>
</dbReference>
<dbReference type="AlphaFoldDB" id="A0A024GAB4"/>
<dbReference type="InterPro" id="IPR023370">
    <property type="entry name" value="TrmO-like_N"/>
</dbReference>
<dbReference type="SUPFAM" id="SSF118196">
    <property type="entry name" value="YaeB-like"/>
    <property type="match status" value="1"/>
</dbReference>
<proteinExistence type="inferred from homology"/>
<sequence>MSSSALLPGCCTFVLGLAVYHFYSTYLCSSTANHAKTRKIRDEMLLLKSDNDRLKKDLQKQRELRQQERTGRTNAERKLCLGIQQLQAKKGYCFHAIAHVDSCFTDRRGTPRQGHLVPLSRAVIRFQRSVPSASLECLDEFSHIWVLFTFHENTNLSKQDGTTDSFIAKIAPPRLGGKKVGVFSTRTPHRPNSLGLSLVKIESVCVTKREISISGHDFVHQTPVLDIKPYIPADCNLDFGCPSWVSETKAAEVDCPVVFSEVALKALVTFVEERQCRFYDTLTDAQHAIEQMLVLDIRSVHQGRGRRNEHVYNEINEQNASVYSCRFDNLELRFKTFSDQIRMIDCRIASPTS</sequence>
<dbReference type="PANTHER" id="PTHR12818">
    <property type="entry name" value="TRNA (ADENINE(37)-N6)-METHYLTRANSFERASE"/>
    <property type="match status" value="1"/>
</dbReference>
<organism evidence="4 5">
    <name type="scientific">Albugo candida</name>
    <dbReference type="NCBI Taxonomy" id="65357"/>
    <lineage>
        <taxon>Eukaryota</taxon>
        <taxon>Sar</taxon>
        <taxon>Stramenopiles</taxon>
        <taxon>Oomycota</taxon>
        <taxon>Peronosporomycetes</taxon>
        <taxon>Albuginales</taxon>
        <taxon>Albuginaceae</taxon>
        <taxon>Albugo</taxon>
    </lineage>
</organism>
<evidence type="ECO:0000313" key="5">
    <source>
        <dbReference type="Proteomes" id="UP000053237"/>
    </source>
</evidence>
<protein>
    <recommendedName>
        <fullName evidence="3">TsaA-like domain-containing protein</fullName>
    </recommendedName>
</protein>
<reference evidence="4 5" key="1">
    <citation type="submission" date="2012-05" db="EMBL/GenBank/DDBJ databases">
        <title>Recombination and specialization in a pathogen metapopulation.</title>
        <authorList>
            <person name="Gardiner A."/>
            <person name="Kemen E."/>
            <person name="Schultz-Larsen T."/>
            <person name="MacLean D."/>
            <person name="Van Oosterhout C."/>
            <person name="Jones J.D.G."/>
        </authorList>
    </citation>
    <scope>NUCLEOTIDE SEQUENCE [LARGE SCALE GENOMIC DNA]</scope>
    <source>
        <strain evidence="4 5">Ac Nc2</strain>
    </source>
</reference>
<keyword evidence="5" id="KW-1185">Reference proteome</keyword>
<keyword evidence="1" id="KW-0949">S-adenosyl-L-methionine</keyword>
<dbReference type="InParanoid" id="A0A024GAB4"/>
<dbReference type="Gene3D" id="2.40.30.70">
    <property type="entry name" value="YaeB-like"/>
    <property type="match status" value="1"/>
</dbReference>
<evidence type="ECO:0000313" key="4">
    <source>
        <dbReference type="EMBL" id="CCI43604.1"/>
    </source>
</evidence>
<dbReference type="PROSITE" id="PS51668">
    <property type="entry name" value="TSAA_2"/>
    <property type="match status" value="1"/>
</dbReference>
<dbReference type="PANTHER" id="PTHR12818:SF0">
    <property type="entry name" value="TRNA (ADENINE(37)-N6)-METHYLTRANSFERASE"/>
    <property type="match status" value="1"/>
</dbReference>
<gene>
    <name evidence="4" type="ORF">BN9_043880</name>
</gene>
<evidence type="ECO:0000259" key="3">
    <source>
        <dbReference type="PROSITE" id="PS51668"/>
    </source>
</evidence>
<dbReference type="InterPro" id="IPR036414">
    <property type="entry name" value="YaeB_N_sf"/>
</dbReference>
<evidence type="ECO:0000256" key="2">
    <source>
        <dbReference type="ARBA" id="ARBA00033753"/>
    </source>
</evidence>
<dbReference type="Pfam" id="PF01980">
    <property type="entry name" value="TrmO_N"/>
    <property type="match status" value="1"/>
</dbReference>